<proteinExistence type="predicted"/>
<keyword evidence="2" id="KW-0378">Hydrolase</keyword>
<dbReference type="PANTHER" id="PTHR43194:SF2">
    <property type="entry name" value="PEROXISOMAL MEMBRANE PROTEIN LPX1"/>
    <property type="match status" value="1"/>
</dbReference>
<dbReference type="Gene3D" id="3.40.50.1820">
    <property type="entry name" value="alpha/beta hydrolase"/>
    <property type="match status" value="1"/>
</dbReference>
<dbReference type="InterPro" id="IPR029058">
    <property type="entry name" value="AB_hydrolase_fold"/>
</dbReference>
<gene>
    <name evidence="2" type="ORF">E6K81_12430</name>
</gene>
<dbReference type="EMBL" id="VBPB01000220">
    <property type="protein sequence ID" value="TMQ70514.1"/>
    <property type="molecule type" value="Genomic_DNA"/>
</dbReference>
<evidence type="ECO:0000313" key="2">
    <source>
        <dbReference type="EMBL" id="TMQ70514.1"/>
    </source>
</evidence>
<evidence type="ECO:0000313" key="3">
    <source>
        <dbReference type="Proteomes" id="UP000319771"/>
    </source>
</evidence>
<reference evidence="2 3" key="1">
    <citation type="journal article" date="2019" name="Nat. Microbiol.">
        <title>Mediterranean grassland soil C-N compound turnover is dependent on rainfall and depth, and is mediated by genomically divergent microorganisms.</title>
        <authorList>
            <person name="Diamond S."/>
            <person name="Andeer P.F."/>
            <person name="Li Z."/>
            <person name="Crits-Christoph A."/>
            <person name="Burstein D."/>
            <person name="Anantharaman K."/>
            <person name="Lane K.R."/>
            <person name="Thomas B.C."/>
            <person name="Pan C."/>
            <person name="Northen T.R."/>
            <person name="Banfield J.F."/>
        </authorList>
    </citation>
    <scope>NUCLEOTIDE SEQUENCE [LARGE SCALE GENOMIC DNA]</scope>
    <source>
        <strain evidence="2">WS_11</strain>
    </source>
</reference>
<accession>A0A538U3N6</accession>
<dbReference type="AlphaFoldDB" id="A0A538U3N6"/>
<dbReference type="SUPFAM" id="SSF53474">
    <property type="entry name" value="alpha/beta-Hydrolases"/>
    <property type="match status" value="1"/>
</dbReference>
<dbReference type="InterPro" id="IPR050228">
    <property type="entry name" value="Carboxylesterase_BioH"/>
</dbReference>
<sequence>MGDSVAVSLAGGWERCVNPAWLTGWHPRAFDLEGGTTEVVVMGEGPPLLLLPPLPGYKEAWVGVAARLARRFRVITFDQRARFAGPPSWAALLADLERVADAFAMGPAAVAGHSLGGALAQRWALAHPERVTALVLSSSFARVATSRGHWRTRYLEQPLVLASQRWLPERLAAPLALRLAARRRWVFDPHCDARILAFVRHGIRRLPLSVGPRTVRLAFDHDTRRELPRLACPTLVVVGECESAWSRAASDELARLIPGAERRLSPGVGHLHLLSGAAWLAETVTAWLAAVPGVGARV</sequence>
<comment type="caution">
    <text evidence="2">The sequence shown here is derived from an EMBL/GenBank/DDBJ whole genome shotgun (WGS) entry which is preliminary data.</text>
</comment>
<dbReference type="PANTHER" id="PTHR43194">
    <property type="entry name" value="HYDROLASE ALPHA/BETA FOLD FAMILY"/>
    <property type="match status" value="1"/>
</dbReference>
<protein>
    <submittedName>
        <fullName evidence="2">Alpha/beta hydrolase</fullName>
    </submittedName>
</protein>
<dbReference type="InterPro" id="IPR000073">
    <property type="entry name" value="AB_hydrolase_1"/>
</dbReference>
<organism evidence="2 3">
    <name type="scientific">Eiseniibacteriota bacterium</name>
    <dbReference type="NCBI Taxonomy" id="2212470"/>
    <lineage>
        <taxon>Bacteria</taxon>
        <taxon>Candidatus Eiseniibacteriota</taxon>
    </lineage>
</organism>
<dbReference type="Pfam" id="PF00561">
    <property type="entry name" value="Abhydrolase_1"/>
    <property type="match status" value="1"/>
</dbReference>
<dbReference type="Proteomes" id="UP000319771">
    <property type="component" value="Unassembled WGS sequence"/>
</dbReference>
<dbReference type="GO" id="GO:0016787">
    <property type="term" value="F:hydrolase activity"/>
    <property type="evidence" value="ECO:0007669"/>
    <property type="project" value="UniProtKB-KW"/>
</dbReference>
<name>A0A538U3N6_UNCEI</name>
<evidence type="ECO:0000259" key="1">
    <source>
        <dbReference type="Pfam" id="PF00561"/>
    </source>
</evidence>
<feature type="domain" description="AB hydrolase-1" evidence="1">
    <location>
        <begin position="46"/>
        <end position="275"/>
    </location>
</feature>